<dbReference type="GO" id="GO:0005524">
    <property type="term" value="F:ATP binding"/>
    <property type="evidence" value="ECO:0007669"/>
    <property type="project" value="TreeGrafter"/>
</dbReference>
<dbReference type="GO" id="GO:0009898">
    <property type="term" value="C:cytoplasmic side of plasma membrane"/>
    <property type="evidence" value="ECO:0007669"/>
    <property type="project" value="TreeGrafter"/>
</dbReference>
<gene>
    <name evidence="2" type="ORF">J3E07_000002</name>
</gene>
<keyword evidence="2" id="KW-0969">Cilium</keyword>
<dbReference type="Gene3D" id="3.40.50.300">
    <property type="entry name" value="P-loop containing nucleotide triphosphate hydrolases"/>
    <property type="match status" value="1"/>
</dbReference>
<keyword evidence="2" id="KW-0282">Flagellum</keyword>
<dbReference type="InterPro" id="IPR027417">
    <property type="entry name" value="P-loop_NTPase"/>
</dbReference>
<comment type="caution">
    <text evidence="2">The sequence shown here is derived from an EMBL/GenBank/DDBJ whole genome shotgun (WGS) entry which is preliminary data.</text>
</comment>
<sequence length="256" mass="28734">MRIGFYNIQGGTGKTTISGNIAYYLSSKAKTLYIDCDIYAGTSSLLFGFEDTPYTLNSYLSGNLDITDIIHNYDDLDVIISDTSPNSFNTDLNQRRMVDLIYELNNKYDIIIIDLPPNIVEGSLLFSSLNLDEKIVNKMIVIGEDSIPGVINTIKTKELLYAIDIDCIGVVLNKNRNIVEFEGILEDIIAVLPYEITVEDQWIKGEPIVLSRNKFSKELSNLAEDLAEIYIKKDLASTRALKVAKDLKDNKSNVKK</sequence>
<dbReference type="AlphaFoldDB" id="A0A8J7USF6"/>
<dbReference type="InterPro" id="IPR025669">
    <property type="entry name" value="AAA_dom"/>
</dbReference>
<dbReference type="GO" id="GO:0051782">
    <property type="term" value="P:negative regulation of cell division"/>
    <property type="evidence" value="ECO:0007669"/>
    <property type="project" value="TreeGrafter"/>
</dbReference>
<dbReference type="PANTHER" id="PTHR43384">
    <property type="entry name" value="SEPTUM SITE-DETERMINING PROTEIN MIND HOMOLOG, CHLOROPLASTIC-RELATED"/>
    <property type="match status" value="1"/>
</dbReference>
<reference evidence="2" key="1">
    <citation type="submission" date="2021-03" db="EMBL/GenBank/DDBJ databases">
        <title>Genomic Encyclopedia of Type Strains, Phase IV (KMG-V): Genome sequencing to study the core and pangenomes of soil and plant-associated prokaryotes.</title>
        <authorList>
            <person name="Whitman W."/>
        </authorList>
    </citation>
    <scope>NUCLEOTIDE SEQUENCE</scope>
    <source>
        <strain evidence="2">C4</strain>
    </source>
</reference>
<protein>
    <submittedName>
        <fullName evidence="2">MinD-like ATPase involved in chromosome partitioning or flagellar assembly</fullName>
    </submittedName>
</protein>
<dbReference type="RefSeq" id="WP_209589998.1">
    <property type="nucleotide sequence ID" value="NZ_JAGGMU010000001.1"/>
</dbReference>
<dbReference type="GO" id="GO:0016887">
    <property type="term" value="F:ATP hydrolysis activity"/>
    <property type="evidence" value="ECO:0007669"/>
    <property type="project" value="TreeGrafter"/>
</dbReference>
<dbReference type="GO" id="GO:0005829">
    <property type="term" value="C:cytosol"/>
    <property type="evidence" value="ECO:0007669"/>
    <property type="project" value="TreeGrafter"/>
</dbReference>
<proteinExistence type="predicted"/>
<dbReference type="Proteomes" id="UP000740329">
    <property type="component" value="Unassembled WGS sequence"/>
</dbReference>
<dbReference type="InterPro" id="IPR050625">
    <property type="entry name" value="ParA/MinD_ATPase"/>
</dbReference>
<name>A0A8J7USF6_METVO</name>
<dbReference type="EMBL" id="JAGGMV010000001">
    <property type="protein sequence ID" value="MBP2200604.1"/>
    <property type="molecule type" value="Genomic_DNA"/>
</dbReference>
<dbReference type="Pfam" id="PF13614">
    <property type="entry name" value="AAA_31"/>
    <property type="match status" value="1"/>
</dbReference>
<evidence type="ECO:0000313" key="2">
    <source>
        <dbReference type="EMBL" id="MBP2200604.1"/>
    </source>
</evidence>
<dbReference type="OrthoDB" id="31168at2157"/>
<organism evidence="2 3">
    <name type="scientific">Methanococcus voltae</name>
    <dbReference type="NCBI Taxonomy" id="2188"/>
    <lineage>
        <taxon>Archaea</taxon>
        <taxon>Methanobacteriati</taxon>
        <taxon>Methanobacteriota</taxon>
        <taxon>Methanomada group</taxon>
        <taxon>Methanococci</taxon>
        <taxon>Methanococcales</taxon>
        <taxon>Methanococcaceae</taxon>
        <taxon>Methanococcus</taxon>
    </lineage>
</organism>
<keyword evidence="2" id="KW-0966">Cell projection</keyword>
<accession>A0A8J7USF6</accession>
<evidence type="ECO:0000313" key="3">
    <source>
        <dbReference type="Proteomes" id="UP000740329"/>
    </source>
</evidence>
<dbReference type="SUPFAM" id="SSF52540">
    <property type="entry name" value="P-loop containing nucleoside triphosphate hydrolases"/>
    <property type="match status" value="1"/>
</dbReference>
<feature type="domain" description="AAA" evidence="1">
    <location>
        <begin position="3"/>
        <end position="119"/>
    </location>
</feature>
<dbReference type="PANTHER" id="PTHR43384:SF10">
    <property type="entry name" value="ATPASE INVOLVED IN CHROMOSOME PARTITIONING, PARA_MIND FAMILY"/>
    <property type="match status" value="1"/>
</dbReference>
<evidence type="ECO:0000259" key="1">
    <source>
        <dbReference type="Pfam" id="PF13614"/>
    </source>
</evidence>